<dbReference type="EMBL" id="JAVIZQ010000001">
    <property type="protein sequence ID" value="MDR6143953.1"/>
    <property type="molecule type" value="Genomic_DNA"/>
</dbReference>
<accession>A0ABU1HV74</accession>
<feature type="compositionally biased region" description="Acidic residues" evidence="1">
    <location>
        <begin position="119"/>
        <end position="128"/>
    </location>
</feature>
<feature type="region of interest" description="Disordered" evidence="1">
    <location>
        <begin position="99"/>
        <end position="128"/>
    </location>
</feature>
<proteinExistence type="predicted"/>
<dbReference type="Proteomes" id="UP001249291">
    <property type="component" value="Unassembled WGS sequence"/>
</dbReference>
<comment type="caution">
    <text evidence="2">The sequence shown here is derived from an EMBL/GenBank/DDBJ whole genome shotgun (WGS) entry which is preliminary data.</text>
</comment>
<reference evidence="2 3" key="1">
    <citation type="submission" date="2023-08" db="EMBL/GenBank/DDBJ databases">
        <title>Functional and genomic diversity of the sorghum phyllosphere microbiome.</title>
        <authorList>
            <person name="Shade A."/>
        </authorList>
    </citation>
    <scope>NUCLEOTIDE SEQUENCE [LARGE SCALE GENOMIC DNA]</scope>
    <source>
        <strain evidence="2 3">SORGH_AS_0445</strain>
    </source>
</reference>
<keyword evidence="3" id="KW-1185">Reference proteome</keyword>
<gene>
    <name evidence="2" type="ORF">QE375_003507</name>
</gene>
<evidence type="ECO:0000313" key="3">
    <source>
        <dbReference type="Proteomes" id="UP001249291"/>
    </source>
</evidence>
<sequence>MAIAFDFEQIFAELKRIERDMQQFPAASEVAVSEGGSSKATAEFRVAVTQVAQGMGAVTENSIAALNDANQAIRQAVTEIAEQDAALADEAKLILTLLDSAGQQTPPGQQPVGGQTDAAAEEPEEMDY</sequence>
<evidence type="ECO:0000313" key="2">
    <source>
        <dbReference type="EMBL" id="MDR6143953.1"/>
    </source>
</evidence>
<feature type="compositionally biased region" description="Low complexity" evidence="1">
    <location>
        <begin position="102"/>
        <end position="116"/>
    </location>
</feature>
<organism evidence="2 3">
    <name type="scientific">Microbacterium foliorum</name>
    <dbReference type="NCBI Taxonomy" id="104336"/>
    <lineage>
        <taxon>Bacteria</taxon>
        <taxon>Bacillati</taxon>
        <taxon>Actinomycetota</taxon>
        <taxon>Actinomycetes</taxon>
        <taxon>Micrococcales</taxon>
        <taxon>Microbacteriaceae</taxon>
        <taxon>Microbacterium</taxon>
    </lineage>
</organism>
<name>A0ABU1HV74_9MICO</name>
<evidence type="ECO:0000256" key="1">
    <source>
        <dbReference type="SAM" id="MobiDB-lite"/>
    </source>
</evidence>
<dbReference type="RefSeq" id="WP_309693637.1">
    <property type="nucleotide sequence ID" value="NZ_JAVIZQ010000001.1"/>
</dbReference>
<protein>
    <submittedName>
        <fullName evidence="2">Uncharacterized protein</fullName>
    </submittedName>
</protein>